<dbReference type="EMBL" id="CP014263">
    <property type="protein sequence ID" value="AQG80575.1"/>
    <property type="molecule type" value="Genomic_DNA"/>
</dbReference>
<dbReference type="STRING" id="1178516.AWR27_15350"/>
<reference evidence="3 4" key="1">
    <citation type="submission" date="2016-01" db="EMBL/GenBank/DDBJ databases">
        <authorList>
            <person name="Oliw E.H."/>
        </authorList>
    </citation>
    <scope>NUCLEOTIDE SEQUENCE [LARGE SCALE GENOMIC DNA]</scope>
    <source>
        <strain evidence="3 4">DY10</strain>
    </source>
</reference>
<dbReference type="InterPro" id="IPR029767">
    <property type="entry name" value="WecB-like"/>
</dbReference>
<evidence type="ECO:0000259" key="2">
    <source>
        <dbReference type="Pfam" id="PF02350"/>
    </source>
</evidence>
<dbReference type="PANTHER" id="PTHR43174:SF1">
    <property type="entry name" value="UDP-N-ACETYLGLUCOSAMINE 2-EPIMERASE"/>
    <property type="match status" value="1"/>
</dbReference>
<dbReference type="InterPro" id="IPR003331">
    <property type="entry name" value="UDP_GlcNAc_Epimerase_2_dom"/>
</dbReference>
<evidence type="ECO:0000313" key="3">
    <source>
        <dbReference type="EMBL" id="AQG80575.1"/>
    </source>
</evidence>
<evidence type="ECO:0000313" key="4">
    <source>
        <dbReference type="Proteomes" id="UP000187941"/>
    </source>
</evidence>
<dbReference type="CDD" id="cd03786">
    <property type="entry name" value="GTB_UDP-GlcNAc_2-Epimerase"/>
    <property type="match status" value="1"/>
</dbReference>
<keyword evidence="1" id="KW-0413">Isomerase</keyword>
<dbReference type="Gene3D" id="3.40.50.2000">
    <property type="entry name" value="Glycogen Phosphorylase B"/>
    <property type="match status" value="2"/>
</dbReference>
<dbReference type="Proteomes" id="UP000187941">
    <property type="component" value="Chromosome"/>
</dbReference>
<gene>
    <name evidence="3" type="ORF">AWR27_15350</name>
</gene>
<dbReference type="GO" id="GO:0016853">
    <property type="term" value="F:isomerase activity"/>
    <property type="evidence" value="ECO:0007669"/>
    <property type="project" value="UniProtKB-KW"/>
</dbReference>
<organism evidence="3 4">
    <name type="scientific">Spirosoma montaniterrae</name>
    <dbReference type="NCBI Taxonomy" id="1178516"/>
    <lineage>
        <taxon>Bacteria</taxon>
        <taxon>Pseudomonadati</taxon>
        <taxon>Bacteroidota</taxon>
        <taxon>Cytophagia</taxon>
        <taxon>Cytophagales</taxon>
        <taxon>Cytophagaceae</taxon>
        <taxon>Spirosoma</taxon>
    </lineage>
</organism>
<keyword evidence="4" id="KW-1185">Reference proteome</keyword>
<name>A0A1P9WYX2_9BACT</name>
<dbReference type="RefSeq" id="WP_077132003.1">
    <property type="nucleotide sequence ID" value="NZ_CP014263.1"/>
</dbReference>
<evidence type="ECO:0000256" key="1">
    <source>
        <dbReference type="RuleBase" id="RU003513"/>
    </source>
</evidence>
<dbReference type="Pfam" id="PF02350">
    <property type="entry name" value="Epimerase_2"/>
    <property type="match status" value="1"/>
</dbReference>
<dbReference type="OrthoDB" id="9803238at2"/>
<comment type="similarity">
    <text evidence="1">Belongs to the UDP-N-acetylglucosamine 2-epimerase family.</text>
</comment>
<feature type="domain" description="UDP-N-acetylglucosamine 2-epimerase" evidence="2">
    <location>
        <begin position="22"/>
        <end position="363"/>
    </location>
</feature>
<dbReference type="AlphaFoldDB" id="A0A1P9WYX2"/>
<protein>
    <submittedName>
        <fullName evidence="3">UDP-N-acetyl glucosamine 2-epimerase</fullName>
    </submittedName>
</protein>
<dbReference type="PANTHER" id="PTHR43174">
    <property type="entry name" value="UDP-N-ACETYLGLUCOSAMINE 2-EPIMERASE"/>
    <property type="match status" value="1"/>
</dbReference>
<sequence>MYLLTLVGTRPNFIKAAPLHRAFSARAGIRSALVHTGQHHDQQMSEVFFAQLNLPKPAYHLGVGNSSVQTVTQQTAEIMCRLEPVLTTERPDWLVVIGDVTSTLAGALVAARLGIRVAHVEAGLRSGDRQMPEEINRILVDSLADALFVTEQSGVDNLQREGIADHKIHFTGNVLIDALTDFLPRATARNTVGRLGLSKGSYVLLTLHRPANVDTKAGLQHLLQLVASTARQCVVVWPLHPRTRANLQTFGLLSQLNSLPNVLLLEPQGYIEFLNLLDQADLVITDSGGIQEETTWLRVPCLTLRSTTERPVTTTLGTNQLFPDFTPETAEPVIASLLNSQPADSQIPPHWDGQTAQRIANILTQ</sequence>
<dbReference type="SUPFAM" id="SSF53756">
    <property type="entry name" value="UDP-Glycosyltransferase/glycogen phosphorylase"/>
    <property type="match status" value="1"/>
</dbReference>
<proteinExistence type="inferred from homology"/>
<dbReference type="NCBIfam" id="TIGR00236">
    <property type="entry name" value="wecB"/>
    <property type="match status" value="1"/>
</dbReference>
<dbReference type="KEGG" id="smon:AWR27_15350"/>
<accession>A0A1P9WYX2</accession>